<feature type="region of interest" description="Disordered" evidence="1">
    <location>
        <begin position="1"/>
        <end position="20"/>
    </location>
</feature>
<protein>
    <submittedName>
        <fullName evidence="2">Uncharacterized protein</fullName>
    </submittedName>
</protein>
<organism evidence="2 3">
    <name type="scientific">Lithohypha guttulata</name>
    <dbReference type="NCBI Taxonomy" id="1690604"/>
    <lineage>
        <taxon>Eukaryota</taxon>
        <taxon>Fungi</taxon>
        <taxon>Dikarya</taxon>
        <taxon>Ascomycota</taxon>
        <taxon>Pezizomycotina</taxon>
        <taxon>Eurotiomycetes</taxon>
        <taxon>Chaetothyriomycetidae</taxon>
        <taxon>Chaetothyriales</taxon>
        <taxon>Trichomeriaceae</taxon>
        <taxon>Lithohypha</taxon>
    </lineage>
</organism>
<keyword evidence="3" id="KW-1185">Reference proteome</keyword>
<reference evidence="2 3" key="1">
    <citation type="submission" date="2023-08" db="EMBL/GenBank/DDBJ databases">
        <title>Black Yeasts Isolated from many extreme environments.</title>
        <authorList>
            <person name="Coleine C."/>
            <person name="Stajich J.E."/>
            <person name="Selbmann L."/>
        </authorList>
    </citation>
    <scope>NUCLEOTIDE SEQUENCE [LARGE SCALE GENOMIC DNA]</scope>
    <source>
        <strain evidence="2 3">CCFEE 5910</strain>
    </source>
</reference>
<proteinExistence type="predicted"/>
<accession>A0AAN7SXZ0</accession>
<evidence type="ECO:0000256" key="1">
    <source>
        <dbReference type="SAM" id="MobiDB-lite"/>
    </source>
</evidence>
<evidence type="ECO:0000313" key="2">
    <source>
        <dbReference type="EMBL" id="KAK5084205.1"/>
    </source>
</evidence>
<dbReference type="Proteomes" id="UP001309876">
    <property type="component" value="Unassembled WGS sequence"/>
</dbReference>
<dbReference type="EMBL" id="JAVRRJ010000005">
    <property type="protein sequence ID" value="KAK5084205.1"/>
    <property type="molecule type" value="Genomic_DNA"/>
</dbReference>
<sequence length="240" mass="27282">MAQFKFAGQPGSAAHPSFTTSKRQVRRLLELVDSASNWPNHPNEQFRDLAKIERALYALANSVILMASVMPIEENCMIIDEIEGDLQSIHDHSIDVSRAIRSLKRTLVDPYERDYVRIMLDNFDQLEARFQTIKDHVRNVEFGLEDIQMGSKEWIKDCNDFMYHGCDILMETTKKCKAILAIDCFRLAAHDQSSNPLRNFRPSGDGNAADFEGAIFRSTPVYPAAPVVARSDLEPQPEHQ</sequence>
<gene>
    <name evidence="2" type="ORF">LTR05_005281</name>
</gene>
<comment type="caution">
    <text evidence="2">The sequence shown here is derived from an EMBL/GenBank/DDBJ whole genome shotgun (WGS) entry which is preliminary data.</text>
</comment>
<name>A0AAN7SXZ0_9EURO</name>
<evidence type="ECO:0000313" key="3">
    <source>
        <dbReference type="Proteomes" id="UP001309876"/>
    </source>
</evidence>
<dbReference type="AlphaFoldDB" id="A0AAN7SXZ0"/>